<name>A0ABT0RGY0_9SPHN</name>
<feature type="chain" id="PRO_5046860504" evidence="1">
    <location>
        <begin position="23"/>
        <end position="224"/>
    </location>
</feature>
<keyword evidence="3" id="KW-1185">Reference proteome</keyword>
<accession>A0ABT0RGY0</accession>
<comment type="caution">
    <text evidence="2">The sequence shown here is derived from an EMBL/GenBank/DDBJ whole genome shotgun (WGS) entry which is preliminary data.</text>
</comment>
<protein>
    <submittedName>
        <fullName evidence="2">DUF2490 domain-containing protein</fullName>
    </submittedName>
</protein>
<dbReference type="Pfam" id="PF10677">
    <property type="entry name" value="DUF2490"/>
    <property type="match status" value="1"/>
</dbReference>
<dbReference type="EMBL" id="JAMGBC010000001">
    <property type="protein sequence ID" value="MCL6679525.1"/>
    <property type="molecule type" value="Genomic_DNA"/>
</dbReference>
<evidence type="ECO:0000313" key="3">
    <source>
        <dbReference type="Proteomes" id="UP001165343"/>
    </source>
</evidence>
<reference evidence="2" key="1">
    <citation type="submission" date="2022-05" db="EMBL/GenBank/DDBJ databases">
        <authorList>
            <person name="Jo J.-H."/>
            <person name="Im W.-T."/>
        </authorList>
    </citation>
    <scope>NUCLEOTIDE SEQUENCE</scope>
    <source>
        <strain evidence="2">RG327</strain>
    </source>
</reference>
<sequence>MKLNLIALALLTTAAIPAPALAASDSQLWTNAAVTVKLSDKWRLSQEITGRFSDNRNGLYEIESNTLLGYRLNKVVTVWAGYTHDPQYSGGDFNVMEHRAREQVTFDGFAMIGKGKLSGRVRTEQRWRDGVDGTGWRVRPYLKYSVPIAGKTAVNLSTEPFFNLNTNTFQRKSGLDRVRNLITISTPVSKTLTLEGGYMNQHGFISGGPDTSDNIAYFNLALSL</sequence>
<proteinExistence type="predicted"/>
<organism evidence="2 3">
    <name type="scientific">Sphingomonas anseongensis</name>
    <dbReference type="NCBI Taxonomy" id="2908207"/>
    <lineage>
        <taxon>Bacteria</taxon>
        <taxon>Pseudomonadati</taxon>
        <taxon>Pseudomonadota</taxon>
        <taxon>Alphaproteobacteria</taxon>
        <taxon>Sphingomonadales</taxon>
        <taxon>Sphingomonadaceae</taxon>
        <taxon>Sphingomonas</taxon>
    </lineage>
</organism>
<evidence type="ECO:0000256" key="1">
    <source>
        <dbReference type="SAM" id="SignalP"/>
    </source>
</evidence>
<gene>
    <name evidence="2" type="ORF">LZ519_09400</name>
</gene>
<feature type="signal peptide" evidence="1">
    <location>
        <begin position="1"/>
        <end position="22"/>
    </location>
</feature>
<evidence type="ECO:0000313" key="2">
    <source>
        <dbReference type="EMBL" id="MCL6679525.1"/>
    </source>
</evidence>
<dbReference type="RefSeq" id="WP_249868417.1">
    <property type="nucleotide sequence ID" value="NZ_JAMGBC010000001.1"/>
</dbReference>
<dbReference type="InterPro" id="IPR019619">
    <property type="entry name" value="DUF2490"/>
</dbReference>
<keyword evidence="1" id="KW-0732">Signal</keyword>
<dbReference type="Proteomes" id="UP001165343">
    <property type="component" value="Unassembled WGS sequence"/>
</dbReference>